<dbReference type="EMBL" id="BARU01032680">
    <property type="protein sequence ID" value="GAH73808.1"/>
    <property type="molecule type" value="Genomic_DNA"/>
</dbReference>
<proteinExistence type="predicted"/>
<evidence type="ECO:0008006" key="2">
    <source>
        <dbReference type="Google" id="ProtNLM"/>
    </source>
</evidence>
<reference evidence="1" key="1">
    <citation type="journal article" date="2014" name="Front. Microbiol.">
        <title>High frequency of phylogenetically diverse reductive dehalogenase-homologous genes in deep subseafloor sedimentary metagenomes.</title>
        <authorList>
            <person name="Kawai M."/>
            <person name="Futagami T."/>
            <person name="Toyoda A."/>
            <person name="Takaki Y."/>
            <person name="Nishi S."/>
            <person name="Hori S."/>
            <person name="Arai W."/>
            <person name="Tsubouchi T."/>
            <person name="Morono Y."/>
            <person name="Uchiyama I."/>
            <person name="Ito T."/>
            <person name="Fujiyama A."/>
            <person name="Inagaki F."/>
            <person name="Takami H."/>
        </authorList>
    </citation>
    <scope>NUCLEOTIDE SEQUENCE</scope>
    <source>
        <strain evidence="1">Expedition CK06-06</strain>
    </source>
</reference>
<accession>X1JVJ3</accession>
<evidence type="ECO:0000313" key="1">
    <source>
        <dbReference type="EMBL" id="GAH73808.1"/>
    </source>
</evidence>
<name>X1JVJ3_9ZZZZ</name>
<comment type="caution">
    <text evidence="1">The sequence shown here is derived from an EMBL/GenBank/DDBJ whole genome shotgun (WGS) entry which is preliminary data.</text>
</comment>
<protein>
    <recommendedName>
        <fullName evidence="2">Uracil-DNA glycosylase-like domain-containing protein</fullName>
    </recommendedName>
</protein>
<gene>
    <name evidence="1" type="ORF">S03H2_51507</name>
</gene>
<organism evidence="1">
    <name type="scientific">marine sediment metagenome</name>
    <dbReference type="NCBI Taxonomy" id="412755"/>
    <lineage>
        <taxon>unclassified sequences</taxon>
        <taxon>metagenomes</taxon>
        <taxon>ecological metagenomes</taxon>
    </lineage>
</organism>
<sequence>MKESTGNPEFPIWLIGDSPPEAWADKLDTPLDPRHPARHSIWTSVADPMQDRLYRQGKLRLDTSQLYIRNAWDKPLKEPIGGEQIRSMQEKLKGFLERYRPTLVLTFGVNAFMITQLACGETISIKAASAKLLGEQFRTRIENWDNYRVNILPLLHASIARRWFLSAHRDFVGTQGFCWC</sequence>
<dbReference type="AlphaFoldDB" id="X1JVJ3"/>